<feature type="transmembrane region" description="Helical" evidence="6">
    <location>
        <begin position="445"/>
        <end position="466"/>
    </location>
</feature>
<evidence type="ECO:0000256" key="3">
    <source>
        <dbReference type="ARBA" id="ARBA00022692"/>
    </source>
</evidence>
<dbReference type="InterPro" id="IPR002293">
    <property type="entry name" value="AA/rel_permease1"/>
</dbReference>
<dbReference type="InterPro" id="IPR050367">
    <property type="entry name" value="APC_superfamily"/>
</dbReference>
<feature type="transmembrane region" description="Helical" evidence="6">
    <location>
        <begin position="117"/>
        <end position="143"/>
    </location>
</feature>
<protein>
    <submittedName>
        <fullName evidence="7">Amino acid transporter</fullName>
    </submittedName>
</protein>
<dbReference type="PIRSF" id="PIRSF006060">
    <property type="entry name" value="AA_transporter"/>
    <property type="match status" value="1"/>
</dbReference>
<comment type="caution">
    <text evidence="7">The sequence shown here is derived from an EMBL/GenBank/DDBJ whole genome shotgun (WGS) entry which is preliminary data.</text>
</comment>
<feature type="transmembrane region" description="Helical" evidence="6">
    <location>
        <begin position="149"/>
        <end position="168"/>
    </location>
</feature>
<comment type="subcellular location">
    <subcellularLocation>
        <location evidence="1">Cell membrane</location>
        <topology evidence="1">Multi-pass membrane protein</topology>
    </subcellularLocation>
</comment>
<keyword evidence="8" id="KW-1185">Reference proteome</keyword>
<accession>A0ABS2L744</accession>
<dbReference type="EMBL" id="JAFBBU010000001">
    <property type="protein sequence ID" value="MBM7472701.1"/>
    <property type="molecule type" value="Genomic_DNA"/>
</dbReference>
<feature type="transmembrane region" description="Helical" evidence="6">
    <location>
        <begin position="309"/>
        <end position="331"/>
    </location>
</feature>
<evidence type="ECO:0000256" key="1">
    <source>
        <dbReference type="ARBA" id="ARBA00004651"/>
    </source>
</evidence>
<proteinExistence type="predicted"/>
<keyword evidence="4 6" id="KW-1133">Transmembrane helix</keyword>
<feature type="transmembrane region" description="Helical" evidence="6">
    <location>
        <begin position="352"/>
        <end position="372"/>
    </location>
</feature>
<keyword evidence="2" id="KW-1003">Cell membrane</keyword>
<keyword evidence="3 6" id="KW-0812">Transmembrane</keyword>
<evidence type="ECO:0000256" key="2">
    <source>
        <dbReference type="ARBA" id="ARBA00022475"/>
    </source>
</evidence>
<sequence length="504" mass="52055">MTALERAIADPPLVAGILRRSPVEGLDRRSLGFLDVVAQSVSAVAPSAAATTIPVIVAAVAGNATVWAVTAALLLSLLVASSINQFTRRMSAAGSLYTFVSKGLGAGASFMTGVSMIVGYGFIAMFSLSGAGLFLATLLGHFVPGAEKSSLLVSIIVVAIAAICFVVLARGIRLSTRVTLLVESVSVALLVVFIVALLVSQGGGIDWSVISLAGTTFSDFATGAVLALMAFVGFESAASLGVEARKPFASIPRALVGTLVASGLLYLLSSYSQLVGFVGLDRSLTSVPSPVNSLANAYGMEWMGLVLDASIAMSFVACAIASTTALVRVLFSMARDGVIPRMFGRTHPRFRTPFIGVVTVLPVMTVATLLYIASGAGVWEAMGAILVCAAAGFITSYVLVCVASFVFLKKIGELTFWAGLRAILASLLLALGLVVYLAVQGSGPGAVGVWLFLGIMVAGVVVFRFVRRRRPWLKETIGVFDETIAGDVLGGDPAASTGRVTGRG</sequence>
<gene>
    <name evidence="7" type="ORF">JOE66_002335</name>
</gene>
<evidence type="ECO:0000256" key="6">
    <source>
        <dbReference type="SAM" id="Phobius"/>
    </source>
</evidence>
<evidence type="ECO:0000313" key="8">
    <source>
        <dbReference type="Proteomes" id="UP000776164"/>
    </source>
</evidence>
<name>A0ABS2L744_9MICO</name>
<evidence type="ECO:0000256" key="5">
    <source>
        <dbReference type="ARBA" id="ARBA00023136"/>
    </source>
</evidence>
<reference evidence="7 8" key="1">
    <citation type="submission" date="2021-01" db="EMBL/GenBank/DDBJ databases">
        <title>Sequencing the genomes of 1000 actinobacteria strains.</title>
        <authorList>
            <person name="Klenk H.-P."/>
        </authorList>
    </citation>
    <scope>NUCLEOTIDE SEQUENCE [LARGE SCALE GENOMIC DNA]</scope>
    <source>
        <strain evidence="7 8">DSM 13057</strain>
    </source>
</reference>
<feature type="transmembrane region" description="Helical" evidence="6">
    <location>
        <begin position="254"/>
        <end position="274"/>
    </location>
</feature>
<feature type="transmembrane region" description="Helical" evidence="6">
    <location>
        <begin position="180"/>
        <end position="200"/>
    </location>
</feature>
<dbReference type="PANTHER" id="PTHR42770:SF16">
    <property type="entry name" value="AMINO ACID PERMEASE"/>
    <property type="match status" value="1"/>
</dbReference>
<dbReference type="PANTHER" id="PTHR42770">
    <property type="entry name" value="AMINO ACID TRANSPORTER-RELATED"/>
    <property type="match status" value="1"/>
</dbReference>
<keyword evidence="5 6" id="KW-0472">Membrane</keyword>
<dbReference type="Gene3D" id="1.20.1740.10">
    <property type="entry name" value="Amino acid/polyamine transporter I"/>
    <property type="match status" value="1"/>
</dbReference>
<feature type="transmembrane region" description="Helical" evidence="6">
    <location>
        <begin position="220"/>
        <end position="242"/>
    </location>
</feature>
<feature type="transmembrane region" description="Helical" evidence="6">
    <location>
        <begin position="420"/>
        <end position="439"/>
    </location>
</feature>
<organism evidence="7 8">
    <name type="scientific">Subtercola frigoramans</name>
    <dbReference type="NCBI Taxonomy" id="120298"/>
    <lineage>
        <taxon>Bacteria</taxon>
        <taxon>Bacillati</taxon>
        <taxon>Actinomycetota</taxon>
        <taxon>Actinomycetes</taxon>
        <taxon>Micrococcales</taxon>
        <taxon>Microbacteriaceae</taxon>
        <taxon>Subtercola</taxon>
    </lineage>
</organism>
<dbReference type="RefSeq" id="WP_205109644.1">
    <property type="nucleotide sequence ID" value="NZ_BAAAHT010000002.1"/>
</dbReference>
<dbReference type="Proteomes" id="UP000776164">
    <property type="component" value="Unassembled WGS sequence"/>
</dbReference>
<feature type="transmembrane region" description="Helical" evidence="6">
    <location>
        <begin position="384"/>
        <end position="408"/>
    </location>
</feature>
<dbReference type="Pfam" id="PF13520">
    <property type="entry name" value="AA_permease_2"/>
    <property type="match status" value="1"/>
</dbReference>
<evidence type="ECO:0000256" key="4">
    <source>
        <dbReference type="ARBA" id="ARBA00022989"/>
    </source>
</evidence>
<feature type="transmembrane region" description="Helical" evidence="6">
    <location>
        <begin position="55"/>
        <end position="80"/>
    </location>
</feature>
<evidence type="ECO:0000313" key="7">
    <source>
        <dbReference type="EMBL" id="MBM7472701.1"/>
    </source>
</evidence>